<name>A0A8X7VEE1_BRACI</name>
<feature type="transmembrane region" description="Helical" evidence="1">
    <location>
        <begin position="6"/>
        <end position="27"/>
    </location>
</feature>
<keyword evidence="1" id="KW-0812">Transmembrane</keyword>
<reference evidence="2 3" key="1">
    <citation type="submission" date="2020-02" db="EMBL/GenBank/DDBJ databases">
        <authorList>
            <person name="Ma Q."/>
            <person name="Huang Y."/>
            <person name="Song X."/>
            <person name="Pei D."/>
        </authorList>
    </citation>
    <scope>NUCLEOTIDE SEQUENCE [LARGE SCALE GENOMIC DNA]</scope>
    <source>
        <strain evidence="2">Sxm20200214</strain>
        <tissue evidence="2">Leaf</tissue>
    </source>
</reference>
<accession>A0A8X7VEE1</accession>
<dbReference type="AlphaFoldDB" id="A0A8X7VEE1"/>
<dbReference type="OrthoDB" id="1730755at2759"/>
<evidence type="ECO:0000313" key="2">
    <source>
        <dbReference type="EMBL" id="KAG2309857.1"/>
    </source>
</evidence>
<keyword evidence="3" id="KW-1185">Reference proteome</keyword>
<dbReference type="Gene3D" id="2.60.120.620">
    <property type="entry name" value="q2cbj1_9rhob like domain"/>
    <property type="match status" value="1"/>
</dbReference>
<evidence type="ECO:0000256" key="1">
    <source>
        <dbReference type="SAM" id="Phobius"/>
    </source>
</evidence>
<dbReference type="Proteomes" id="UP000886595">
    <property type="component" value="Unassembled WGS sequence"/>
</dbReference>
<organism evidence="2 3">
    <name type="scientific">Brassica carinata</name>
    <name type="common">Ethiopian mustard</name>
    <name type="synonym">Abyssinian cabbage</name>
    <dbReference type="NCBI Taxonomy" id="52824"/>
    <lineage>
        <taxon>Eukaryota</taxon>
        <taxon>Viridiplantae</taxon>
        <taxon>Streptophyta</taxon>
        <taxon>Embryophyta</taxon>
        <taxon>Tracheophyta</taxon>
        <taxon>Spermatophyta</taxon>
        <taxon>Magnoliopsida</taxon>
        <taxon>eudicotyledons</taxon>
        <taxon>Gunneridae</taxon>
        <taxon>Pentapetalae</taxon>
        <taxon>rosids</taxon>
        <taxon>malvids</taxon>
        <taxon>Brassicales</taxon>
        <taxon>Brassicaceae</taxon>
        <taxon>Brassiceae</taxon>
        <taxon>Brassica</taxon>
    </lineage>
</organism>
<comment type="caution">
    <text evidence="2">The sequence shown here is derived from an EMBL/GenBank/DDBJ whole genome shotgun (WGS) entry which is preliminary data.</text>
</comment>
<keyword evidence="1" id="KW-0472">Membrane</keyword>
<proteinExistence type="predicted"/>
<keyword evidence="1" id="KW-1133">Transmembrane helix</keyword>
<sequence>MLVLFTMFMLTIFLLMLLAFGVFSLLINNSDESSLMDLSYFRWPATERSEEGLGKRGDQWTEMLSWEPIAFVYHNFLSKEECEYLISLAIPQSQTGKSKESSHLNIT</sequence>
<dbReference type="EMBL" id="JAAMPC010000006">
    <property type="protein sequence ID" value="KAG2309857.1"/>
    <property type="molecule type" value="Genomic_DNA"/>
</dbReference>
<gene>
    <name evidence="2" type="ORF">Bca52824_029605</name>
</gene>
<protein>
    <submittedName>
        <fullName evidence="2">Uncharacterized protein</fullName>
    </submittedName>
</protein>
<evidence type="ECO:0000313" key="3">
    <source>
        <dbReference type="Proteomes" id="UP000886595"/>
    </source>
</evidence>